<evidence type="ECO:0000313" key="4">
    <source>
        <dbReference type="Proteomes" id="UP001304650"/>
    </source>
</evidence>
<dbReference type="InterPro" id="IPR007349">
    <property type="entry name" value="DUF418"/>
</dbReference>
<dbReference type="PANTHER" id="PTHR30590:SF2">
    <property type="entry name" value="INNER MEMBRANE PROTEIN"/>
    <property type="match status" value="1"/>
</dbReference>
<evidence type="ECO:0000256" key="1">
    <source>
        <dbReference type="SAM" id="Phobius"/>
    </source>
</evidence>
<feature type="transmembrane region" description="Helical" evidence="1">
    <location>
        <begin position="260"/>
        <end position="279"/>
    </location>
</feature>
<dbReference type="RefSeq" id="WP_314803222.1">
    <property type="nucleotide sequence ID" value="NZ_CP130319.1"/>
</dbReference>
<keyword evidence="1" id="KW-1133">Transmembrane helix</keyword>
<gene>
    <name evidence="3" type="ORF">MJB10_07830</name>
</gene>
<feature type="transmembrane region" description="Helical" evidence="1">
    <location>
        <begin position="147"/>
        <end position="169"/>
    </location>
</feature>
<protein>
    <submittedName>
        <fullName evidence="3">DUF418 domain-containing protein</fullName>
    </submittedName>
</protein>
<accession>A0AA96RK24</accession>
<evidence type="ECO:0000313" key="3">
    <source>
        <dbReference type="EMBL" id="WNR45993.1"/>
    </source>
</evidence>
<dbReference type="Proteomes" id="UP001304650">
    <property type="component" value="Chromosome"/>
</dbReference>
<dbReference type="InterPro" id="IPR052529">
    <property type="entry name" value="Bact_Transport_Assoc"/>
</dbReference>
<reference evidence="3" key="1">
    <citation type="submission" date="2022-02" db="EMBL/GenBank/DDBJ databases">
        <title>Paenibacillus sp. MBLB1832 Whole Genome Shotgun Sequencing.</title>
        <authorList>
            <person name="Hwang C.Y."/>
            <person name="Cho E.-S."/>
            <person name="Seo M.-J."/>
        </authorList>
    </citation>
    <scope>NUCLEOTIDE SEQUENCE</scope>
    <source>
        <strain evidence="3">MBLB1832</strain>
    </source>
</reference>
<dbReference type="PANTHER" id="PTHR30590">
    <property type="entry name" value="INNER MEMBRANE PROTEIN"/>
    <property type="match status" value="1"/>
</dbReference>
<keyword evidence="1" id="KW-0472">Membrane</keyword>
<name>A0AA96RK24_9BACL</name>
<organism evidence="3 4">
    <name type="scientific">Paenibacillus roseopurpureus</name>
    <dbReference type="NCBI Taxonomy" id="2918901"/>
    <lineage>
        <taxon>Bacteria</taxon>
        <taxon>Bacillati</taxon>
        <taxon>Bacillota</taxon>
        <taxon>Bacilli</taxon>
        <taxon>Bacillales</taxon>
        <taxon>Paenibacillaceae</taxon>
        <taxon>Paenibacillus</taxon>
    </lineage>
</organism>
<dbReference type="KEGG" id="proo:MJB10_07830"/>
<dbReference type="AlphaFoldDB" id="A0AA96RK24"/>
<feature type="transmembrane region" description="Helical" evidence="1">
    <location>
        <begin position="60"/>
        <end position="83"/>
    </location>
</feature>
<feature type="domain" description="DUF418" evidence="2">
    <location>
        <begin position="242"/>
        <end position="401"/>
    </location>
</feature>
<feature type="transmembrane region" description="Helical" evidence="1">
    <location>
        <begin position="362"/>
        <end position="383"/>
    </location>
</feature>
<feature type="transmembrane region" description="Helical" evidence="1">
    <location>
        <begin position="334"/>
        <end position="356"/>
    </location>
</feature>
<sequence>MKSNQPALSIAIHERIEILDVIRGFALFGIFTINIASFTPGGPPGFVASGDVLNNWLTQLLLLLVESKFFTLFSFLFGLGFAIQMIRAEQRGNRIIPQFSRRMLGLAVIGFLHIILLWDGDILLLYAMVGILLLMFRKLKKSTLLRWALLLLGCMTLLVTFCLISVTALRLFTSFDATLAQADASFIEMFREGQQESIGVISKGTFFQLANERLQSYIDVFPLLLSRIPTVLGMFLLGLYTGKTGIVQNVDKYMPLFRKIAKWGLGIGIPLNVITLLFFHYTPAITGVLFLFYNQTLMGPLISLGLASSLVLLCRHSRWGRILAPLAYPGRMALTNYVCQSVVYSILFYGYGLGLYGQVQTWQALLIAIVVYVLQIGISRWWLQRFRMGPLERVWRSVTYSRIQ</sequence>
<feature type="transmembrane region" description="Helical" evidence="1">
    <location>
        <begin position="103"/>
        <end position="118"/>
    </location>
</feature>
<keyword evidence="1" id="KW-0812">Transmembrane</keyword>
<evidence type="ECO:0000259" key="2">
    <source>
        <dbReference type="Pfam" id="PF04235"/>
    </source>
</evidence>
<keyword evidence="4" id="KW-1185">Reference proteome</keyword>
<feature type="transmembrane region" description="Helical" evidence="1">
    <location>
        <begin position="220"/>
        <end position="240"/>
    </location>
</feature>
<proteinExistence type="predicted"/>
<feature type="transmembrane region" description="Helical" evidence="1">
    <location>
        <begin position="291"/>
        <end position="313"/>
    </location>
</feature>
<dbReference type="Pfam" id="PF04235">
    <property type="entry name" value="DUF418"/>
    <property type="match status" value="1"/>
</dbReference>
<dbReference type="EMBL" id="CP130319">
    <property type="protein sequence ID" value="WNR45993.1"/>
    <property type="molecule type" value="Genomic_DNA"/>
</dbReference>
<feature type="transmembrane region" description="Helical" evidence="1">
    <location>
        <begin position="124"/>
        <end position="140"/>
    </location>
</feature>
<feature type="transmembrane region" description="Helical" evidence="1">
    <location>
        <begin position="21"/>
        <end position="40"/>
    </location>
</feature>